<keyword evidence="4" id="KW-0238">DNA-binding</keyword>
<evidence type="ECO:0000256" key="4">
    <source>
        <dbReference type="ARBA" id="ARBA00023125"/>
    </source>
</evidence>
<comment type="subcellular location">
    <subcellularLocation>
        <location evidence="1">Nucleus</location>
    </subcellularLocation>
</comment>
<sequence>MGRAPCCDKANVKKGPWSPEEDAKLKSYIEKHGTGGNWIALPQKIVESIKTQVELLRKEHQARRGSNNLKQEFKRGNNHGNLMISTSNTNSEIPYWPELPVLAPVPYSNEEQRFNDHAAIRKFLIKLGGKFSEDEHVIHDGTSLQFSADQLSSTPQLYEQSINYMPSSSSMEASNNSINAQFAQTLYNIDGTDHHLQVLQGQNNLQPELGDLVYSNPQRLDGLEFFYSEDTIDNRNEISTSGESIGWGDMMSALISPPVGPNYDQEMQQGMMQECAFSELRYPGMQ</sequence>
<dbReference type="InterPro" id="IPR001005">
    <property type="entry name" value="SANT/Myb"/>
</dbReference>
<feature type="domain" description="HTH myb-type" evidence="8">
    <location>
        <begin position="9"/>
        <end position="35"/>
    </location>
</feature>
<dbReference type="CDD" id="cd00167">
    <property type="entry name" value="SANT"/>
    <property type="match status" value="1"/>
</dbReference>
<organism evidence="9 10">
    <name type="scientific">Xanthoceras sorbifolium</name>
    <dbReference type="NCBI Taxonomy" id="99658"/>
    <lineage>
        <taxon>Eukaryota</taxon>
        <taxon>Viridiplantae</taxon>
        <taxon>Streptophyta</taxon>
        <taxon>Embryophyta</taxon>
        <taxon>Tracheophyta</taxon>
        <taxon>Spermatophyta</taxon>
        <taxon>Magnoliopsida</taxon>
        <taxon>eudicotyledons</taxon>
        <taxon>Gunneridae</taxon>
        <taxon>Pentapetalae</taxon>
        <taxon>rosids</taxon>
        <taxon>malvids</taxon>
        <taxon>Sapindales</taxon>
        <taxon>Sapindaceae</taxon>
        <taxon>Xanthoceroideae</taxon>
        <taxon>Xanthoceras</taxon>
    </lineage>
</organism>
<dbReference type="InterPro" id="IPR009057">
    <property type="entry name" value="Homeodomain-like_sf"/>
</dbReference>
<dbReference type="PROSITE" id="PS50090">
    <property type="entry name" value="MYB_LIKE"/>
    <property type="match status" value="1"/>
</dbReference>
<reference evidence="9 10" key="1">
    <citation type="submission" date="2021-02" db="EMBL/GenBank/DDBJ databases">
        <title>Plant Genome Project.</title>
        <authorList>
            <person name="Zhang R.-G."/>
        </authorList>
    </citation>
    <scope>NUCLEOTIDE SEQUENCE [LARGE SCALE GENOMIC DNA]</scope>
    <source>
        <tissue evidence="9">Leaves</tissue>
    </source>
</reference>
<evidence type="ECO:0000256" key="2">
    <source>
        <dbReference type="ARBA" id="ARBA00022737"/>
    </source>
</evidence>
<accession>A0ABQ8HTA4</accession>
<dbReference type="EMBL" id="JAFEMO010000007">
    <property type="protein sequence ID" value="KAH7567572.1"/>
    <property type="molecule type" value="Genomic_DNA"/>
</dbReference>
<dbReference type="InterPro" id="IPR017930">
    <property type="entry name" value="Myb_dom"/>
</dbReference>
<keyword evidence="2" id="KW-0677">Repeat</keyword>
<evidence type="ECO:0000256" key="6">
    <source>
        <dbReference type="ARBA" id="ARBA00023242"/>
    </source>
</evidence>
<dbReference type="Gene3D" id="1.10.10.60">
    <property type="entry name" value="Homeodomain-like"/>
    <property type="match status" value="1"/>
</dbReference>
<dbReference type="Proteomes" id="UP000827721">
    <property type="component" value="Unassembled WGS sequence"/>
</dbReference>
<evidence type="ECO:0000259" key="8">
    <source>
        <dbReference type="PROSITE" id="PS51294"/>
    </source>
</evidence>
<keyword evidence="5" id="KW-0804">Transcription</keyword>
<dbReference type="PANTHER" id="PTHR48000:SF67">
    <property type="entry name" value="MYB-LIKE DNA-BINDING DOMAIN CONTAINING PROTEIN, EXPRESSED"/>
    <property type="match status" value="1"/>
</dbReference>
<feature type="domain" description="Myb-like" evidence="7">
    <location>
        <begin position="9"/>
        <end position="75"/>
    </location>
</feature>
<gene>
    <name evidence="9" type="ORF">JRO89_XS07G0094600</name>
</gene>
<comment type="caution">
    <text evidence="9">The sequence shown here is derived from an EMBL/GenBank/DDBJ whole genome shotgun (WGS) entry which is preliminary data.</text>
</comment>
<protein>
    <submittedName>
        <fullName evidence="9">Uncharacterized protein</fullName>
    </submittedName>
</protein>
<evidence type="ECO:0000313" key="9">
    <source>
        <dbReference type="EMBL" id="KAH7567572.1"/>
    </source>
</evidence>
<dbReference type="PANTHER" id="PTHR48000">
    <property type="entry name" value="OS09G0431300 PROTEIN"/>
    <property type="match status" value="1"/>
</dbReference>
<dbReference type="Pfam" id="PF00249">
    <property type="entry name" value="Myb_DNA-binding"/>
    <property type="match status" value="1"/>
</dbReference>
<name>A0ABQ8HTA4_9ROSI</name>
<evidence type="ECO:0000259" key="7">
    <source>
        <dbReference type="PROSITE" id="PS50090"/>
    </source>
</evidence>
<dbReference type="PROSITE" id="PS51294">
    <property type="entry name" value="HTH_MYB"/>
    <property type="match status" value="1"/>
</dbReference>
<evidence type="ECO:0000256" key="5">
    <source>
        <dbReference type="ARBA" id="ARBA00023163"/>
    </source>
</evidence>
<keyword evidence="3" id="KW-0805">Transcription regulation</keyword>
<dbReference type="SUPFAM" id="SSF46689">
    <property type="entry name" value="Homeodomain-like"/>
    <property type="match status" value="1"/>
</dbReference>
<keyword evidence="6" id="KW-0539">Nucleus</keyword>
<keyword evidence="10" id="KW-1185">Reference proteome</keyword>
<evidence type="ECO:0000256" key="3">
    <source>
        <dbReference type="ARBA" id="ARBA00023015"/>
    </source>
</evidence>
<evidence type="ECO:0000313" key="10">
    <source>
        <dbReference type="Proteomes" id="UP000827721"/>
    </source>
</evidence>
<proteinExistence type="predicted"/>
<evidence type="ECO:0000256" key="1">
    <source>
        <dbReference type="ARBA" id="ARBA00004123"/>
    </source>
</evidence>